<keyword evidence="2" id="KW-1185">Reference proteome</keyword>
<dbReference type="EMBL" id="CM007895">
    <property type="protein sequence ID" value="OTG22903.1"/>
    <property type="molecule type" value="Genomic_DNA"/>
</dbReference>
<protein>
    <submittedName>
        <fullName evidence="1">Putative tetratricopeptide-like helical domain-containing protein</fullName>
    </submittedName>
</protein>
<reference evidence="2" key="1">
    <citation type="journal article" date="2017" name="Nature">
        <title>The sunflower genome provides insights into oil metabolism, flowering and Asterid evolution.</title>
        <authorList>
            <person name="Badouin H."/>
            <person name="Gouzy J."/>
            <person name="Grassa C.J."/>
            <person name="Murat F."/>
            <person name="Staton S.E."/>
            <person name="Cottret L."/>
            <person name="Lelandais-Briere C."/>
            <person name="Owens G.L."/>
            <person name="Carrere S."/>
            <person name="Mayjonade B."/>
            <person name="Legrand L."/>
            <person name="Gill N."/>
            <person name="Kane N.C."/>
            <person name="Bowers J.E."/>
            <person name="Hubner S."/>
            <person name="Bellec A."/>
            <person name="Berard A."/>
            <person name="Berges H."/>
            <person name="Blanchet N."/>
            <person name="Boniface M.C."/>
            <person name="Brunel D."/>
            <person name="Catrice O."/>
            <person name="Chaidir N."/>
            <person name="Claudel C."/>
            <person name="Donnadieu C."/>
            <person name="Faraut T."/>
            <person name="Fievet G."/>
            <person name="Helmstetter N."/>
            <person name="King M."/>
            <person name="Knapp S.J."/>
            <person name="Lai Z."/>
            <person name="Le Paslier M.C."/>
            <person name="Lippi Y."/>
            <person name="Lorenzon L."/>
            <person name="Mandel J.R."/>
            <person name="Marage G."/>
            <person name="Marchand G."/>
            <person name="Marquand E."/>
            <person name="Bret-Mestries E."/>
            <person name="Morien E."/>
            <person name="Nambeesan S."/>
            <person name="Nguyen T."/>
            <person name="Pegot-Espagnet P."/>
            <person name="Pouilly N."/>
            <person name="Raftis F."/>
            <person name="Sallet E."/>
            <person name="Schiex T."/>
            <person name="Thomas J."/>
            <person name="Vandecasteele C."/>
            <person name="Vares D."/>
            <person name="Vear F."/>
            <person name="Vautrin S."/>
            <person name="Crespi M."/>
            <person name="Mangin B."/>
            <person name="Burke J.M."/>
            <person name="Salse J."/>
            <person name="Munos S."/>
            <person name="Vincourt P."/>
            <person name="Rieseberg L.H."/>
            <person name="Langlade N.B."/>
        </authorList>
    </citation>
    <scope>NUCLEOTIDE SEQUENCE [LARGE SCALE GENOMIC DNA]</scope>
    <source>
        <strain evidence="2">cv. SF193</strain>
    </source>
</reference>
<evidence type="ECO:0000313" key="1">
    <source>
        <dbReference type="EMBL" id="OTG22903.1"/>
    </source>
</evidence>
<dbReference type="SUPFAM" id="SSF48452">
    <property type="entry name" value="TPR-like"/>
    <property type="match status" value="1"/>
</dbReference>
<dbReference type="Gene3D" id="1.25.40.10">
    <property type="entry name" value="Tetratricopeptide repeat domain"/>
    <property type="match status" value="1"/>
</dbReference>
<accession>A0A251UIM8</accession>
<gene>
    <name evidence="1" type="ORF">HannXRQ_Chr06g0176501</name>
</gene>
<dbReference type="Proteomes" id="UP000215914">
    <property type="component" value="Chromosome 6"/>
</dbReference>
<organism evidence="1 2">
    <name type="scientific">Helianthus annuus</name>
    <name type="common">Common sunflower</name>
    <dbReference type="NCBI Taxonomy" id="4232"/>
    <lineage>
        <taxon>Eukaryota</taxon>
        <taxon>Viridiplantae</taxon>
        <taxon>Streptophyta</taxon>
        <taxon>Embryophyta</taxon>
        <taxon>Tracheophyta</taxon>
        <taxon>Spermatophyta</taxon>
        <taxon>Magnoliopsida</taxon>
        <taxon>eudicotyledons</taxon>
        <taxon>Gunneridae</taxon>
        <taxon>Pentapetalae</taxon>
        <taxon>asterids</taxon>
        <taxon>campanulids</taxon>
        <taxon>Asterales</taxon>
        <taxon>Asteraceae</taxon>
        <taxon>Asteroideae</taxon>
        <taxon>Heliantheae alliance</taxon>
        <taxon>Heliantheae</taxon>
        <taxon>Helianthus</taxon>
    </lineage>
</organism>
<proteinExistence type="predicted"/>
<name>A0A251UIM8_HELAN</name>
<dbReference type="InterPro" id="IPR011990">
    <property type="entry name" value="TPR-like_helical_dom_sf"/>
</dbReference>
<dbReference type="InParanoid" id="A0A251UIM8"/>
<dbReference type="AlphaFoldDB" id="A0A251UIM8"/>
<sequence length="80" mass="9668">MFLDLIMFGNDDNRMRLIYTRVSKNPNRFVNHHICRNQAYFYSQLELYKHVIKDCNKALQIDSTLLQVYTLKSMTGCRYR</sequence>
<evidence type="ECO:0000313" key="2">
    <source>
        <dbReference type="Proteomes" id="UP000215914"/>
    </source>
</evidence>